<dbReference type="InterPro" id="IPR024079">
    <property type="entry name" value="MetalloPept_cat_dom_sf"/>
</dbReference>
<comment type="subcellular location">
    <subcellularLocation>
        <location evidence="2">Chromosome</location>
    </subcellularLocation>
    <subcellularLocation>
        <location evidence="4">Cytoplasm</location>
    </subcellularLocation>
    <subcellularLocation>
        <location evidence="3">Membrane</location>
        <topology evidence="3">Single-pass type I membrane protein</topology>
    </subcellularLocation>
</comment>
<keyword evidence="24" id="KW-0472">Membrane</keyword>
<dbReference type="InterPro" id="IPR006026">
    <property type="entry name" value="Peptidase_Metallo"/>
</dbReference>
<evidence type="ECO:0000256" key="16">
    <source>
        <dbReference type="ARBA" id="ARBA00022771"/>
    </source>
</evidence>
<evidence type="ECO:0000256" key="29">
    <source>
        <dbReference type="PROSITE-ProRule" id="PRU00076"/>
    </source>
</evidence>
<evidence type="ECO:0000256" key="20">
    <source>
        <dbReference type="ARBA" id="ARBA00022843"/>
    </source>
</evidence>
<dbReference type="GO" id="GO:0003677">
    <property type="term" value="F:DNA binding"/>
    <property type="evidence" value="ECO:0007669"/>
    <property type="project" value="UniProtKB-KW"/>
</dbReference>
<evidence type="ECO:0000256" key="26">
    <source>
        <dbReference type="ARBA" id="ARBA00023157"/>
    </source>
</evidence>
<dbReference type="GO" id="GO:0016020">
    <property type="term" value="C:membrane"/>
    <property type="evidence" value="ECO:0007669"/>
    <property type="project" value="UniProtKB-SubCell"/>
</dbReference>
<dbReference type="InterPro" id="IPR001841">
    <property type="entry name" value="Znf_RING"/>
</dbReference>
<keyword evidence="27" id="KW-0325">Glycoprotein</keyword>
<dbReference type="InterPro" id="IPR002083">
    <property type="entry name" value="MATH/TRAF_dom"/>
</dbReference>
<dbReference type="Ensembl" id="ENSLLET00000009781.1">
    <property type="protein sequence ID" value="ENSLLEP00000009422.1"/>
    <property type="gene ID" value="ENSLLEG00000006001.1"/>
</dbReference>
<keyword evidence="11" id="KW-0879">Wnt signaling pathway</keyword>
<dbReference type="PROSITE" id="PS00518">
    <property type="entry name" value="ZF_RING_1"/>
    <property type="match status" value="1"/>
</dbReference>
<dbReference type="InterPro" id="IPR000998">
    <property type="entry name" value="MAM_dom"/>
</dbReference>
<dbReference type="GO" id="GO:0006508">
    <property type="term" value="P:proteolysis"/>
    <property type="evidence" value="ECO:0007669"/>
    <property type="project" value="UniProtKB-KW"/>
</dbReference>
<comment type="cofactor">
    <cofactor evidence="31 32">
        <name>Zn(2+)</name>
        <dbReference type="ChEBI" id="CHEBI:29105"/>
    </cofactor>
    <text evidence="31 32">Binds 1 zinc ion per subunit.</text>
</comment>
<dbReference type="InterPro" id="IPR008598">
    <property type="entry name" value="Di19_Zn-bd"/>
</dbReference>
<keyword evidence="8 29" id="KW-0245">EGF-like domain</keyword>
<organism evidence="37 38">
    <name type="scientific">Leptobrachium leishanense</name>
    <name type="common">Leishan spiny toad</name>
    <dbReference type="NCBI Taxonomy" id="445787"/>
    <lineage>
        <taxon>Eukaryota</taxon>
        <taxon>Metazoa</taxon>
        <taxon>Chordata</taxon>
        <taxon>Craniata</taxon>
        <taxon>Vertebrata</taxon>
        <taxon>Euteleostomi</taxon>
        <taxon>Amphibia</taxon>
        <taxon>Batrachia</taxon>
        <taxon>Anura</taxon>
        <taxon>Pelobatoidea</taxon>
        <taxon>Megophryidae</taxon>
        <taxon>Leptobrachium</taxon>
    </lineage>
</organism>
<evidence type="ECO:0000256" key="32">
    <source>
        <dbReference type="RuleBase" id="RU361183"/>
    </source>
</evidence>
<feature type="domain" description="RING-type" evidence="35">
    <location>
        <begin position="18"/>
        <end position="58"/>
    </location>
</feature>
<evidence type="ECO:0000256" key="5">
    <source>
        <dbReference type="ARBA" id="ARBA00004906"/>
    </source>
</evidence>
<dbReference type="GO" id="GO:0006281">
    <property type="term" value="P:DNA repair"/>
    <property type="evidence" value="ECO:0007669"/>
    <property type="project" value="UniProtKB-KW"/>
</dbReference>
<comment type="catalytic activity">
    <reaction evidence="1">
        <text>S-ubiquitinyl-[E2 ubiquitin-conjugating enzyme]-L-cysteine + [acceptor protein]-L-lysine = [E2 ubiquitin-conjugating enzyme]-L-cysteine + N(6)-ubiquitinyl-[acceptor protein]-L-lysine.</text>
        <dbReference type="EC" id="2.3.2.27"/>
    </reaction>
</comment>
<dbReference type="GO" id="GO:0005694">
    <property type="term" value="C:chromosome"/>
    <property type="evidence" value="ECO:0007669"/>
    <property type="project" value="UniProtKB-SubCell"/>
</dbReference>
<proteinExistence type="predicted"/>
<evidence type="ECO:0000313" key="37">
    <source>
        <dbReference type="Ensembl" id="ENSLLEP00000009422.1"/>
    </source>
</evidence>
<dbReference type="FunFam" id="2.60.210.10:FF:000009">
    <property type="entry name" value="Meprin A subunit"/>
    <property type="match status" value="1"/>
</dbReference>
<dbReference type="Pfam" id="PF13923">
    <property type="entry name" value="zf-C3HC4_2"/>
    <property type="match status" value="1"/>
</dbReference>
<keyword evidence="19 31" id="KW-0862">Zinc</keyword>
<feature type="domain" description="MAM" evidence="34">
    <location>
        <begin position="442"/>
        <end position="610"/>
    </location>
</feature>
<keyword evidence="23" id="KW-0238">DNA-binding</keyword>
<dbReference type="InterPro" id="IPR000742">
    <property type="entry name" value="EGF"/>
</dbReference>
<evidence type="ECO:0000256" key="12">
    <source>
        <dbReference type="ARBA" id="ARBA00022692"/>
    </source>
</evidence>
<keyword evidence="12" id="KW-0812">Transmembrane</keyword>
<evidence type="ECO:0000256" key="10">
    <source>
        <dbReference type="ARBA" id="ARBA00022679"/>
    </source>
</evidence>
<dbReference type="SUPFAM" id="SSF57850">
    <property type="entry name" value="RING/U-box"/>
    <property type="match status" value="1"/>
</dbReference>
<dbReference type="CDD" id="cd06263">
    <property type="entry name" value="MAM"/>
    <property type="match status" value="1"/>
</dbReference>
<evidence type="ECO:0000256" key="28">
    <source>
        <dbReference type="ARBA" id="ARBA00023204"/>
    </source>
</evidence>
<dbReference type="Pfam" id="PF00629">
    <property type="entry name" value="MAM"/>
    <property type="match status" value="1"/>
</dbReference>
<feature type="binding site" evidence="31">
    <location>
        <position position="335"/>
    </location>
    <ligand>
        <name>Zn(2+)</name>
        <dbReference type="ChEBI" id="CHEBI:29105"/>
        <note>catalytic</note>
    </ligand>
</feature>
<keyword evidence="7" id="KW-0963">Cytoplasm</keyword>
<comment type="caution">
    <text evidence="29">Lacks conserved residue(s) required for the propagation of feature annotation.</text>
</comment>
<dbReference type="GO" id="GO:0061630">
    <property type="term" value="F:ubiquitin protein ligase activity"/>
    <property type="evidence" value="ECO:0007669"/>
    <property type="project" value="UniProtKB-EC"/>
</dbReference>
<evidence type="ECO:0000259" key="35">
    <source>
        <dbReference type="PROSITE" id="PS50089"/>
    </source>
</evidence>
<evidence type="ECO:0000256" key="15">
    <source>
        <dbReference type="ARBA" id="ARBA00022763"/>
    </source>
</evidence>
<dbReference type="GeneTree" id="ENSGT00950000183111"/>
<keyword evidence="15" id="KW-0227">DNA damage</keyword>
<evidence type="ECO:0000256" key="17">
    <source>
        <dbReference type="ARBA" id="ARBA00022786"/>
    </source>
</evidence>
<dbReference type="PROSITE" id="PS50060">
    <property type="entry name" value="MAM_2"/>
    <property type="match status" value="1"/>
</dbReference>
<dbReference type="OrthoDB" id="7873042at2759"/>
<dbReference type="CDD" id="cd16544">
    <property type="entry name" value="RING-HC_RNF138"/>
    <property type="match status" value="1"/>
</dbReference>
<keyword evidence="14" id="KW-0732">Signal</keyword>
<evidence type="ECO:0000256" key="3">
    <source>
        <dbReference type="ARBA" id="ARBA00004479"/>
    </source>
</evidence>
<dbReference type="PROSITE" id="PS51864">
    <property type="entry name" value="ASTACIN"/>
    <property type="match status" value="1"/>
</dbReference>
<dbReference type="InterPro" id="IPR013320">
    <property type="entry name" value="ConA-like_dom_sf"/>
</dbReference>
<dbReference type="FunFam" id="3.40.390.10:FF:000015">
    <property type="entry name" value="Meprin A subunit"/>
    <property type="match status" value="1"/>
</dbReference>
<dbReference type="SUPFAM" id="SSF49899">
    <property type="entry name" value="Concanavalin A-like lectins/glucanases"/>
    <property type="match status" value="1"/>
</dbReference>
<evidence type="ECO:0000256" key="9">
    <source>
        <dbReference type="ARBA" id="ARBA00022670"/>
    </source>
</evidence>
<dbReference type="FunFam" id="3.30.40.10:FF:000267">
    <property type="entry name" value="E3 ubiquitin-protein ligase RNF138 isoform X1"/>
    <property type="match status" value="1"/>
</dbReference>
<evidence type="ECO:0000259" key="34">
    <source>
        <dbReference type="PROSITE" id="PS50060"/>
    </source>
</evidence>
<keyword evidence="28" id="KW-0234">DNA repair</keyword>
<keyword evidence="6" id="KW-0158">Chromosome</keyword>
<accession>A0A8C5M8E6</accession>
<dbReference type="InterPro" id="IPR017907">
    <property type="entry name" value="Znf_RING_CS"/>
</dbReference>
<evidence type="ECO:0000256" key="31">
    <source>
        <dbReference type="PROSITE-ProRule" id="PRU01211"/>
    </source>
</evidence>
<dbReference type="Proteomes" id="UP000694569">
    <property type="component" value="Unplaced"/>
</dbReference>
<evidence type="ECO:0000256" key="23">
    <source>
        <dbReference type="ARBA" id="ARBA00023125"/>
    </source>
</evidence>
<evidence type="ECO:0000256" key="6">
    <source>
        <dbReference type="ARBA" id="ARBA00022454"/>
    </source>
</evidence>
<evidence type="ECO:0000256" key="19">
    <source>
        <dbReference type="ARBA" id="ARBA00022833"/>
    </source>
</evidence>
<dbReference type="Gene3D" id="3.40.390.10">
    <property type="entry name" value="Collagenase (Catalytic Domain)"/>
    <property type="match status" value="1"/>
</dbReference>
<dbReference type="PANTHER" id="PTHR10127">
    <property type="entry name" value="DISCOIDIN, CUB, EGF, LAMININ , AND ZINC METALLOPROTEASE DOMAIN CONTAINING"/>
    <property type="match status" value="1"/>
</dbReference>
<evidence type="ECO:0000256" key="14">
    <source>
        <dbReference type="ARBA" id="ARBA00022729"/>
    </source>
</evidence>
<evidence type="ECO:0000256" key="22">
    <source>
        <dbReference type="ARBA" id="ARBA00023049"/>
    </source>
</evidence>
<feature type="binding site" evidence="31">
    <location>
        <position position="341"/>
    </location>
    <ligand>
        <name>Zn(2+)</name>
        <dbReference type="ChEBI" id="CHEBI:29105"/>
        <note>catalytic</note>
    </ligand>
</feature>
<keyword evidence="26" id="KW-1015">Disulfide bond</keyword>
<dbReference type="GO" id="GO:0016055">
    <property type="term" value="P:Wnt signaling pathway"/>
    <property type="evidence" value="ECO:0007669"/>
    <property type="project" value="UniProtKB-KW"/>
</dbReference>
<dbReference type="PROSITE" id="PS50089">
    <property type="entry name" value="ZF_RING_2"/>
    <property type="match status" value="1"/>
</dbReference>
<evidence type="ECO:0000256" key="13">
    <source>
        <dbReference type="ARBA" id="ARBA00022723"/>
    </source>
</evidence>
<evidence type="ECO:0000256" key="11">
    <source>
        <dbReference type="ARBA" id="ARBA00022687"/>
    </source>
</evidence>
<feature type="domain" description="EGF-like" evidence="33">
    <location>
        <begin position="786"/>
        <end position="826"/>
    </location>
</feature>
<dbReference type="AlphaFoldDB" id="A0A8C5M8E6"/>
<evidence type="ECO:0000256" key="7">
    <source>
        <dbReference type="ARBA" id="ARBA00022490"/>
    </source>
</evidence>
<dbReference type="GO" id="GO:0016567">
    <property type="term" value="P:protein ubiquitination"/>
    <property type="evidence" value="ECO:0007669"/>
    <property type="project" value="UniProtKB-UniPathway"/>
</dbReference>
<keyword evidence="18 31" id="KW-0378">Hydrolase</keyword>
<evidence type="ECO:0000256" key="1">
    <source>
        <dbReference type="ARBA" id="ARBA00000900"/>
    </source>
</evidence>
<keyword evidence="9 31" id="KW-0645">Protease</keyword>
<dbReference type="PRINTS" id="PR00480">
    <property type="entry name" value="ASTACIN"/>
</dbReference>
<dbReference type="Gene3D" id="2.60.120.200">
    <property type="match status" value="1"/>
</dbReference>
<dbReference type="EC" id="3.4.24.-" evidence="32"/>
<dbReference type="Gene3D" id="2.60.210.10">
    <property type="entry name" value="Apoptosis, Tumor Necrosis Factor Receptor Associated Protein 2, Chain A"/>
    <property type="match status" value="1"/>
</dbReference>
<dbReference type="Gene3D" id="3.30.40.10">
    <property type="entry name" value="Zinc/RING finger domain, C3HC4 (zinc finger)"/>
    <property type="match status" value="1"/>
</dbReference>
<evidence type="ECO:0000256" key="24">
    <source>
        <dbReference type="ARBA" id="ARBA00023136"/>
    </source>
</evidence>
<keyword evidence="13 31" id="KW-0479">Metal-binding</keyword>
<dbReference type="Pfam" id="PF01400">
    <property type="entry name" value="Astacin"/>
    <property type="match status" value="1"/>
</dbReference>
<evidence type="ECO:0000256" key="30">
    <source>
        <dbReference type="PROSITE-ProRule" id="PRU00175"/>
    </source>
</evidence>
<dbReference type="SMART" id="SM00235">
    <property type="entry name" value="ZnMc"/>
    <property type="match status" value="1"/>
</dbReference>
<evidence type="ECO:0000313" key="38">
    <source>
        <dbReference type="Proteomes" id="UP000694569"/>
    </source>
</evidence>
<evidence type="ECO:0000256" key="2">
    <source>
        <dbReference type="ARBA" id="ARBA00004286"/>
    </source>
</evidence>
<sequence>MENATSSASNFLPNDFICPVCKDVLQTPVRTSNCQHVFCRKCLVTATRIRGVVCPLCRGVVSEKDKFTPDKASDVEGEMKRLSGSCMYCTKKIKFFYMRNHYKHCRQYREEFGMLPKEATVKDDYLPLLPLYVCPVCQWENLSRKDLLEHCNNEHSSEVFEVVCPICAILPWGDPTFKSANIVAHINKRHQFNHEDFMPFPTASKLNIFLPEDASIIDINQASGLDLFEGDIKIDEKKGRNTIIGDTYRWPLTVPYYLEDGLAINAKATILDAFERFRLKTCIDFKPWAGEPNYISFFSDNGCYSYVGNQHMGRQRLSIGPNCDDIGIVQHELLHALGFWHEQSRSDRDDYVTIMTNEIISGQEHNFISYNDTVSTFLNIPYDYTSLMHYAKDDFKVGSNPTIETKNPTFRNLIGQRLDFSDKDAQKLHTLYNCATPSTFHGSCTFEDEDICGFVQSSEDNSDWQQVSYESSGPTSDHTYLGNAKGNLTGHFMHFSTATGDVGHKAIFESSLFYPKRDYQCLEFFYYNSGHESDRLEIWIKEYTATSPNGAMRRISVIMGQPDDHWKLYYSSLNAKNKFRFVFYGIKGSTSSKGGLSVDDINLSDTECPQHVWHIKSFSLNEVKTGMLSAPFYSEDGYAYQIRMVQISNEALPFNMAVFLHLITGANDAYLQWPCLWKRATIEFMDQNPDAKQRISNVESITTDRTRLSDDYFVYDNPEKVGDLMTFPNGTSYRIGRGNGKYLFTVKEWFFREEFLKGGDAFILISMKDVSHLWKSQTLPTTTINVPTLCKENHCLNDGVCILANSTEVCRCQTYGEFWYVGERCEKKVRSKANGLYPSFALCITMLTFILTRCS</sequence>
<feature type="domain" description="Peptidase M12A" evidence="36">
    <location>
        <begin position="241"/>
        <end position="435"/>
    </location>
</feature>
<keyword evidence="16 30" id="KW-0863">Zinc-finger</keyword>
<dbReference type="FunFam" id="2.60.120.200:FF:000037">
    <property type="entry name" value="Meprin A subunit"/>
    <property type="match status" value="1"/>
</dbReference>
<evidence type="ECO:0000256" key="27">
    <source>
        <dbReference type="ARBA" id="ARBA00023180"/>
    </source>
</evidence>
<protein>
    <recommendedName>
        <fullName evidence="32">Metalloendopeptidase</fullName>
        <ecNumber evidence="32">3.4.24.-</ecNumber>
    </recommendedName>
</protein>
<dbReference type="InterPro" id="IPR001506">
    <property type="entry name" value="Peptidase_M12A"/>
</dbReference>
<dbReference type="SUPFAM" id="SSF55486">
    <property type="entry name" value="Metalloproteases ('zincins'), catalytic domain"/>
    <property type="match status" value="1"/>
</dbReference>
<dbReference type="SMART" id="SM00184">
    <property type="entry name" value="RING"/>
    <property type="match status" value="1"/>
</dbReference>
<evidence type="ECO:0000256" key="25">
    <source>
        <dbReference type="ARBA" id="ARBA00023145"/>
    </source>
</evidence>
<evidence type="ECO:0000256" key="8">
    <source>
        <dbReference type="ARBA" id="ARBA00022536"/>
    </source>
</evidence>
<evidence type="ECO:0000256" key="4">
    <source>
        <dbReference type="ARBA" id="ARBA00004496"/>
    </source>
</evidence>
<evidence type="ECO:0000256" key="21">
    <source>
        <dbReference type="ARBA" id="ARBA00022989"/>
    </source>
</evidence>
<dbReference type="SUPFAM" id="SSF49599">
    <property type="entry name" value="TRAF domain-like"/>
    <property type="match status" value="1"/>
</dbReference>
<dbReference type="UniPathway" id="UPA00143"/>
<dbReference type="GO" id="GO:0005737">
    <property type="term" value="C:cytoplasm"/>
    <property type="evidence" value="ECO:0007669"/>
    <property type="project" value="UniProtKB-SubCell"/>
</dbReference>
<keyword evidence="10" id="KW-0808">Transferase</keyword>
<comment type="pathway">
    <text evidence="5">Protein modification; protein ubiquitination.</text>
</comment>
<dbReference type="SMART" id="SM00137">
    <property type="entry name" value="MAM"/>
    <property type="match status" value="1"/>
</dbReference>
<keyword evidence="20" id="KW-0832">Ubl conjugation</keyword>
<reference evidence="37" key="1">
    <citation type="submission" date="2025-08" db="UniProtKB">
        <authorList>
            <consortium name="Ensembl"/>
        </authorList>
    </citation>
    <scope>IDENTIFICATION</scope>
</reference>
<evidence type="ECO:0000256" key="18">
    <source>
        <dbReference type="ARBA" id="ARBA00022801"/>
    </source>
</evidence>
<feature type="active site" evidence="31">
    <location>
        <position position="332"/>
    </location>
</feature>
<keyword evidence="17" id="KW-0833">Ubl conjugation pathway</keyword>
<keyword evidence="21" id="KW-1133">Transmembrane helix</keyword>
<dbReference type="InterPro" id="IPR013083">
    <property type="entry name" value="Znf_RING/FYVE/PHD"/>
</dbReference>
<dbReference type="Pfam" id="PF05605">
    <property type="entry name" value="zf-Di19"/>
    <property type="match status" value="1"/>
</dbReference>
<keyword evidence="38" id="KW-1185">Reference proteome</keyword>
<name>A0A8C5M8E6_9ANUR</name>
<dbReference type="InterPro" id="IPR008974">
    <property type="entry name" value="TRAF-like"/>
</dbReference>
<reference evidence="37" key="2">
    <citation type="submission" date="2025-09" db="UniProtKB">
        <authorList>
            <consortium name="Ensembl"/>
        </authorList>
    </citation>
    <scope>IDENTIFICATION</scope>
</reference>
<dbReference type="GO" id="GO:0008270">
    <property type="term" value="F:zinc ion binding"/>
    <property type="evidence" value="ECO:0007669"/>
    <property type="project" value="UniProtKB-UniRule"/>
</dbReference>
<feature type="binding site" evidence="31">
    <location>
        <position position="331"/>
    </location>
    <ligand>
        <name>Zn(2+)</name>
        <dbReference type="ChEBI" id="CHEBI:29105"/>
        <note>catalytic</note>
    </ligand>
</feature>
<evidence type="ECO:0000259" key="33">
    <source>
        <dbReference type="PROSITE" id="PS50026"/>
    </source>
</evidence>
<evidence type="ECO:0000259" key="36">
    <source>
        <dbReference type="PROSITE" id="PS51864"/>
    </source>
</evidence>
<keyword evidence="22 31" id="KW-0482">Metalloprotease</keyword>
<keyword evidence="25" id="KW-0865">Zymogen</keyword>
<dbReference type="PRINTS" id="PR00020">
    <property type="entry name" value="MAMDOMAIN"/>
</dbReference>
<dbReference type="GO" id="GO:0004222">
    <property type="term" value="F:metalloendopeptidase activity"/>
    <property type="evidence" value="ECO:0007669"/>
    <property type="project" value="UniProtKB-UniRule"/>
</dbReference>
<dbReference type="PROSITE" id="PS50026">
    <property type="entry name" value="EGF_3"/>
    <property type="match status" value="1"/>
</dbReference>
<dbReference type="PANTHER" id="PTHR10127:SF814">
    <property type="entry name" value="MEPRIN A SUBUNIT BETA"/>
    <property type="match status" value="1"/>
</dbReference>
<dbReference type="Pfam" id="PF22486">
    <property type="entry name" value="MATH_2"/>
    <property type="match status" value="1"/>
</dbReference>